<sequence>QACGYEFTSKLHRMYTDMSVSTDLNNKFNNFIKTQETVVDLGISFQIYVLQ</sequence>
<dbReference type="Gene3D" id="1.20.1310.10">
    <property type="entry name" value="Cullin Repeats"/>
    <property type="match status" value="1"/>
</dbReference>
<organism evidence="4 5">
    <name type="scientific">Cirrhinus mrigala</name>
    <name type="common">Mrigala</name>
    <dbReference type="NCBI Taxonomy" id="683832"/>
    <lineage>
        <taxon>Eukaryota</taxon>
        <taxon>Metazoa</taxon>
        <taxon>Chordata</taxon>
        <taxon>Craniata</taxon>
        <taxon>Vertebrata</taxon>
        <taxon>Euteleostomi</taxon>
        <taxon>Actinopterygii</taxon>
        <taxon>Neopterygii</taxon>
        <taxon>Teleostei</taxon>
        <taxon>Ostariophysi</taxon>
        <taxon>Cypriniformes</taxon>
        <taxon>Cyprinidae</taxon>
        <taxon>Labeoninae</taxon>
        <taxon>Labeonini</taxon>
        <taxon>Cirrhinus</taxon>
    </lineage>
</organism>
<keyword evidence="5" id="KW-1185">Reference proteome</keyword>
<protein>
    <recommendedName>
        <fullName evidence="3">Cullin family profile domain-containing protein</fullName>
    </recommendedName>
</protein>
<dbReference type="SUPFAM" id="SSF75632">
    <property type="entry name" value="Cullin homology domain"/>
    <property type="match status" value="1"/>
</dbReference>
<dbReference type="Proteomes" id="UP001529510">
    <property type="component" value="Unassembled WGS sequence"/>
</dbReference>
<dbReference type="EMBL" id="JAMKFB020000024">
    <property type="protein sequence ID" value="KAL0157022.1"/>
    <property type="molecule type" value="Genomic_DNA"/>
</dbReference>
<name>A0ABD0N4F9_CIRMR</name>
<accession>A0ABD0N4F9</accession>
<evidence type="ECO:0000256" key="1">
    <source>
        <dbReference type="PROSITE-ProRule" id="PRU00330"/>
    </source>
</evidence>
<evidence type="ECO:0000313" key="4">
    <source>
        <dbReference type="EMBL" id="KAL0157022.1"/>
    </source>
</evidence>
<feature type="domain" description="Cullin family profile" evidence="3">
    <location>
        <begin position="1"/>
        <end position="51"/>
    </location>
</feature>
<dbReference type="PROSITE" id="PS50069">
    <property type="entry name" value="CULLIN_2"/>
    <property type="match status" value="1"/>
</dbReference>
<evidence type="ECO:0000313" key="5">
    <source>
        <dbReference type="Proteomes" id="UP001529510"/>
    </source>
</evidence>
<feature type="non-terminal residue" evidence="4">
    <location>
        <position position="1"/>
    </location>
</feature>
<dbReference type="AlphaFoldDB" id="A0ABD0N4F9"/>
<evidence type="ECO:0000259" key="3">
    <source>
        <dbReference type="PROSITE" id="PS50069"/>
    </source>
</evidence>
<reference evidence="4 5" key="1">
    <citation type="submission" date="2024-05" db="EMBL/GenBank/DDBJ databases">
        <title>Genome sequencing and assembly of Indian major carp, Cirrhinus mrigala (Hamilton, 1822).</title>
        <authorList>
            <person name="Mohindra V."/>
            <person name="Chowdhury L.M."/>
            <person name="Lal K."/>
            <person name="Jena J.K."/>
        </authorList>
    </citation>
    <scope>NUCLEOTIDE SEQUENCE [LARGE SCALE GENOMIC DNA]</scope>
    <source>
        <strain evidence="4">CM1030</strain>
        <tissue evidence="4">Blood</tissue>
    </source>
</reference>
<dbReference type="InterPro" id="IPR036317">
    <property type="entry name" value="Cullin_homology_sf"/>
</dbReference>
<feature type="non-terminal residue" evidence="4">
    <location>
        <position position="51"/>
    </location>
</feature>
<evidence type="ECO:0000256" key="2">
    <source>
        <dbReference type="RuleBase" id="RU003829"/>
    </source>
</evidence>
<dbReference type="InterPro" id="IPR016158">
    <property type="entry name" value="Cullin_homology"/>
</dbReference>
<proteinExistence type="inferred from homology"/>
<comment type="similarity">
    <text evidence="1 2">Belongs to the cullin family.</text>
</comment>
<gene>
    <name evidence="4" type="ORF">M9458_048268</name>
</gene>
<comment type="caution">
    <text evidence="4">The sequence shown here is derived from an EMBL/GenBank/DDBJ whole genome shotgun (WGS) entry which is preliminary data.</text>
</comment>
<dbReference type="InterPro" id="IPR001373">
    <property type="entry name" value="Cullin_N"/>
</dbReference>
<dbReference type="Pfam" id="PF00888">
    <property type="entry name" value="Cullin"/>
    <property type="match status" value="1"/>
</dbReference>